<dbReference type="RefSeq" id="WP_068464706.1">
    <property type="nucleotide sequence ID" value="NZ_LMTR01000092.1"/>
</dbReference>
<reference evidence="2 3" key="1">
    <citation type="submission" date="2015-10" db="EMBL/GenBank/DDBJ databases">
        <title>Transcriptomic analysis of a linuron degrading triple-species bacterial consortium.</title>
        <authorList>
            <person name="Albers P."/>
        </authorList>
    </citation>
    <scope>NUCLEOTIDE SEQUENCE [LARGE SCALE GENOMIC DNA]</scope>
    <source>
        <strain evidence="2 3">WDL6</strain>
    </source>
</reference>
<name>A0A109B8Z2_HYPSL</name>
<dbReference type="EMBL" id="LMTR01000092">
    <property type="protein sequence ID" value="KWT64391.1"/>
    <property type="molecule type" value="Genomic_DNA"/>
</dbReference>
<keyword evidence="1" id="KW-0812">Transmembrane</keyword>
<dbReference type="Proteomes" id="UP000059074">
    <property type="component" value="Unassembled WGS sequence"/>
</dbReference>
<keyword evidence="3" id="KW-1185">Reference proteome</keyword>
<keyword evidence="1" id="KW-0472">Membrane</keyword>
<evidence type="ECO:0000313" key="2">
    <source>
        <dbReference type="EMBL" id="KWT64391.1"/>
    </source>
</evidence>
<feature type="transmembrane region" description="Helical" evidence="1">
    <location>
        <begin position="41"/>
        <end position="61"/>
    </location>
</feature>
<dbReference type="PATRIC" id="fig|121290.4.peg.1934"/>
<dbReference type="OrthoDB" id="10004508at2"/>
<evidence type="ECO:0000313" key="3">
    <source>
        <dbReference type="Proteomes" id="UP000059074"/>
    </source>
</evidence>
<proteinExistence type="predicted"/>
<sequence>MPDLPFDLATVDWITVATYAGIAFLAAIVGNIIALGNRFAASVLTALFFAVFYVLWAYWIADIVAPKAASAVIEQPAATSPY</sequence>
<dbReference type="STRING" id="121290.APY04_3283"/>
<gene>
    <name evidence="2" type="ORF">APY04_3283</name>
</gene>
<organism evidence="2 3">
    <name type="scientific">Hyphomicrobium sulfonivorans</name>
    <dbReference type="NCBI Taxonomy" id="121290"/>
    <lineage>
        <taxon>Bacteria</taxon>
        <taxon>Pseudomonadati</taxon>
        <taxon>Pseudomonadota</taxon>
        <taxon>Alphaproteobacteria</taxon>
        <taxon>Hyphomicrobiales</taxon>
        <taxon>Hyphomicrobiaceae</taxon>
        <taxon>Hyphomicrobium</taxon>
    </lineage>
</organism>
<evidence type="ECO:0000256" key="1">
    <source>
        <dbReference type="SAM" id="Phobius"/>
    </source>
</evidence>
<protein>
    <submittedName>
        <fullName evidence="2">Uncharacterized protein</fullName>
    </submittedName>
</protein>
<comment type="caution">
    <text evidence="2">The sequence shown here is derived from an EMBL/GenBank/DDBJ whole genome shotgun (WGS) entry which is preliminary data.</text>
</comment>
<accession>A0A109B8Z2</accession>
<dbReference type="AlphaFoldDB" id="A0A109B8Z2"/>
<feature type="transmembrane region" description="Helical" evidence="1">
    <location>
        <begin position="13"/>
        <end position="34"/>
    </location>
</feature>
<keyword evidence="1" id="KW-1133">Transmembrane helix</keyword>